<reference evidence="1 2" key="1">
    <citation type="journal article" date="2021" name="ISME Commun">
        <title>Automated analysis of genomic sequences facilitates high-throughput and comprehensive description of bacteria.</title>
        <authorList>
            <person name="Hitch T.C.A."/>
        </authorList>
    </citation>
    <scope>NUCLEOTIDE SEQUENCE [LARGE SCALE GENOMIC DNA]</scope>
    <source>
        <strain evidence="1 2">Sanger_04</strain>
    </source>
</reference>
<evidence type="ECO:0000313" key="2">
    <source>
        <dbReference type="Proteomes" id="UP001652461"/>
    </source>
</evidence>
<evidence type="ECO:0000313" key="1">
    <source>
        <dbReference type="EMBL" id="MCU6696262.1"/>
    </source>
</evidence>
<dbReference type="Proteomes" id="UP001652461">
    <property type="component" value="Unassembled WGS sequence"/>
</dbReference>
<proteinExistence type="predicted"/>
<dbReference type="Pfam" id="PF14190">
    <property type="entry name" value="DUF4313"/>
    <property type="match status" value="1"/>
</dbReference>
<gene>
    <name evidence="1" type="ORF">OCV63_05045</name>
</gene>
<dbReference type="EMBL" id="JAOQKC010000005">
    <property type="protein sequence ID" value="MCU6696262.1"/>
    <property type="molecule type" value="Genomic_DNA"/>
</dbReference>
<name>A0ABT2RVH9_9FIRM</name>
<sequence length="366" mass="42347">MKIREDRSHMNIDTRWFEKGYAKEDVHSLRLQSLCTEAEAAANKQFYDSHTCEEWEQYIRQASLESSAAMKPVMEAIAQDFVCYQYDENIPVSYGSDRWDLYFWCNPFSGAADASERDFSYFTLTFNERQTLEKRKKVCQQVLDLLCSRFQEHPNLNVAVQYSIWFDHPKIHDAVERAKPRLHGLRCIQDQKEGKLLLQDGALLFKPKYAKKYTRTLSQSQILSLSWELGVEDGEPDTDTDAAPVTLPYKKFGATHPIQLQVTSYLNGNLAIQMVTWESGDPEPWATLTVNLPGQRQKDHAFIDTNADSEFPTWLIRHGLAIPTGRTMQSGFCTYPEYRFRANRLQELDPEGYAGYLKNFERRCSA</sequence>
<dbReference type="InterPro" id="IPR025462">
    <property type="entry name" value="DUF4313"/>
</dbReference>
<accession>A0ABT2RVH9</accession>
<organism evidence="1 2">
    <name type="scientific">Laedolimicola ammoniilytica</name>
    <dbReference type="NCBI Taxonomy" id="2981771"/>
    <lineage>
        <taxon>Bacteria</taxon>
        <taxon>Bacillati</taxon>
        <taxon>Bacillota</taxon>
        <taxon>Clostridia</taxon>
        <taxon>Lachnospirales</taxon>
        <taxon>Lachnospiraceae</taxon>
        <taxon>Laedolimicola</taxon>
    </lineage>
</organism>
<comment type="caution">
    <text evidence="1">The sequence shown here is derived from an EMBL/GenBank/DDBJ whole genome shotgun (WGS) entry which is preliminary data.</text>
</comment>
<keyword evidence="2" id="KW-1185">Reference proteome</keyword>
<protein>
    <submittedName>
        <fullName evidence="1">DUF4313 domain-containing protein</fullName>
    </submittedName>
</protein>
<dbReference type="RefSeq" id="WP_003501995.1">
    <property type="nucleotide sequence ID" value="NZ_JAOQKC010000005.1"/>
</dbReference>